<proteinExistence type="predicted"/>
<comment type="caution">
    <text evidence="1">The sequence shown here is derived from an EMBL/GenBank/DDBJ whole genome shotgun (WGS) entry which is preliminary data.</text>
</comment>
<reference evidence="1" key="1">
    <citation type="journal article" date="2014" name="Int. J. Syst. Evol. Microbiol.">
        <title>Complete genome sequence of Corynebacterium casei LMG S-19264T (=DSM 44701T), isolated from a smear-ripened cheese.</title>
        <authorList>
            <consortium name="US DOE Joint Genome Institute (JGI-PGF)"/>
            <person name="Walter F."/>
            <person name="Albersmeier A."/>
            <person name="Kalinowski J."/>
            <person name="Ruckert C."/>
        </authorList>
    </citation>
    <scope>NUCLEOTIDE SEQUENCE</scope>
    <source>
        <strain evidence="1">CGMCC 4.3508</strain>
    </source>
</reference>
<dbReference type="AlphaFoldDB" id="A0A917VZR9"/>
<dbReference type="RefSeq" id="WP_189094667.1">
    <property type="nucleotide sequence ID" value="NZ_BMMH01000036.1"/>
</dbReference>
<evidence type="ECO:0000313" key="2">
    <source>
        <dbReference type="Proteomes" id="UP000638263"/>
    </source>
</evidence>
<dbReference type="Proteomes" id="UP000638263">
    <property type="component" value="Unassembled WGS sequence"/>
</dbReference>
<dbReference type="EMBL" id="BMMH01000036">
    <property type="protein sequence ID" value="GGL44486.1"/>
    <property type="molecule type" value="Genomic_DNA"/>
</dbReference>
<evidence type="ECO:0000313" key="1">
    <source>
        <dbReference type="EMBL" id="GGL44486.1"/>
    </source>
</evidence>
<name>A0A917VZR9_9NOCA</name>
<organism evidence="1 2">
    <name type="scientific">Nocardia jinanensis</name>
    <dbReference type="NCBI Taxonomy" id="382504"/>
    <lineage>
        <taxon>Bacteria</taxon>
        <taxon>Bacillati</taxon>
        <taxon>Actinomycetota</taxon>
        <taxon>Actinomycetes</taxon>
        <taxon>Mycobacteriales</taxon>
        <taxon>Nocardiaceae</taxon>
        <taxon>Nocardia</taxon>
    </lineage>
</organism>
<protein>
    <recommendedName>
        <fullName evidence="3">Excreted virulence factor EspC, type VII ESX diderm</fullName>
    </recommendedName>
</protein>
<gene>
    <name evidence="1" type="ORF">GCM10011588_69020</name>
</gene>
<reference evidence="1" key="2">
    <citation type="submission" date="2020-09" db="EMBL/GenBank/DDBJ databases">
        <authorList>
            <person name="Sun Q."/>
            <person name="Zhou Y."/>
        </authorList>
    </citation>
    <scope>NUCLEOTIDE SEQUENCE</scope>
    <source>
        <strain evidence="1">CGMCC 4.3508</strain>
    </source>
</reference>
<sequence length="106" mass="11119">MSTGDQPVGMDADALGKLGNDFCGSAGVIKDQAKKVADNIIPPSATGFAYIGDQGKNIDNGLRKIETWLNDWAEATDLTGDAIGQDVVTYSNVDKENANQTQQAAS</sequence>
<keyword evidence="2" id="KW-1185">Reference proteome</keyword>
<evidence type="ECO:0008006" key="3">
    <source>
        <dbReference type="Google" id="ProtNLM"/>
    </source>
</evidence>
<accession>A0A917VZR9</accession>